<keyword evidence="4" id="KW-1185">Reference proteome</keyword>
<comment type="caution">
    <text evidence="3">The sequence shown here is derived from an EMBL/GenBank/DDBJ whole genome shotgun (WGS) entry which is preliminary data.</text>
</comment>
<protein>
    <recommendedName>
        <fullName evidence="2">No apical meristem-associated C-terminal domain-containing protein</fullName>
    </recommendedName>
</protein>
<organism evidence="3 4">
    <name type="scientific">Panicum virgatum</name>
    <name type="common">Blackwell switchgrass</name>
    <dbReference type="NCBI Taxonomy" id="38727"/>
    <lineage>
        <taxon>Eukaryota</taxon>
        <taxon>Viridiplantae</taxon>
        <taxon>Streptophyta</taxon>
        <taxon>Embryophyta</taxon>
        <taxon>Tracheophyta</taxon>
        <taxon>Spermatophyta</taxon>
        <taxon>Magnoliopsida</taxon>
        <taxon>Liliopsida</taxon>
        <taxon>Poales</taxon>
        <taxon>Poaceae</taxon>
        <taxon>PACMAD clade</taxon>
        <taxon>Panicoideae</taxon>
        <taxon>Panicodae</taxon>
        <taxon>Paniceae</taxon>
        <taxon>Panicinae</taxon>
        <taxon>Panicum</taxon>
        <taxon>Panicum sect. Hiantes</taxon>
    </lineage>
</organism>
<dbReference type="Pfam" id="PF14303">
    <property type="entry name" value="NAM-associated"/>
    <property type="match status" value="1"/>
</dbReference>
<reference evidence="3" key="1">
    <citation type="submission" date="2020-05" db="EMBL/GenBank/DDBJ databases">
        <title>WGS assembly of Panicum virgatum.</title>
        <authorList>
            <person name="Lovell J.T."/>
            <person name="Jenkins J."/>
            <person name="Shu S."/>
            <person name="Juenger T.E."/>
            <person name="Schmutz J."/>
        </authorList>
    </citation>
    <scope>NUCLEOTIDE SEQUENCE</scope>
    <source>
        <strain evidence="3">AP13</strain>
    </source>
</reference>
<name>A0A8T0WLL1_PANVG</name>
<dbReference type="Proteomes" id="UP000823388">
    <property type="component" value="Chromosome 2K"/>
</dbReference>
<dbReference type="PANTHER" id="PTHR45224">
    <property type="entry name" value="OS01G0527900 PROTEIN-RELATED"/>
    <property type="match status" value="1"/>
</dbReference>
<accession>A0A8T0WLL1</accession>
<dbReference type="PANTHER" id="PTHR45224:SF16">
    <property type="entry name" value="OS01G0527900 PROTEIN"/>
    <property type="match status" value="1"/>
</dbReference>
<feature type="region of interest" description="Disordered" evidence="1">
    <location>
        <begin position="1"/>
        <end position="43"/>
    </location>
</feature>
<gene>
    <name evidence="3" type="ORF">PVAP13_2KG484100</name>
</gene>
<feature type="domain" description="No apical meristem-associated C-terminal" evidence="2">
    <location>
        <begin position="262"/>
        <end position="404"/>
    </location>
</feature>
<evidence type="ECO:0000259" key="2">
    <source>
        <dbReference type="Pfam" id="PF14303"/>
    </source>
</evidence>
<sequence>MSRRSKREMAPPPQAFPSSSPSIPMPPAAPPGSSGPGCFPAPPASMNTPMGSAAPGPWWCGPPVPQQAMSWWPAPSCATTPLPSSLLTSSTMWVPCSLRKGSSHLPNQSRKMTSTLIQRNGKGKGSPAVSVSASQPEPLINLDNDKDDGNGARIDIRLKWMKPEEVRLVGAWLNNSNDPINGNAKKTDRYWGDVANEYNSTTPKSRRRTAKQLKDHFQKIKKKVTWFCSSWKEAISIWPSGHSDDQIMEKAEAIYEEYKDGPFTFKHCWKILCDEPKWQVQLEEGAQSNKRNLDIEGSVGELTPSLAQSEDRPIGNKKAKKEAKKEAKKCLSQMDDVLHQLTKLQGTNESREKMLETQKHVSSEKLESARLNHLAAKENAKSAMLETYRALSMKDTSAMADDVRVEHLAFMRCVRESIFGKTELDANGSS</sequence>
<dbReference type="AlphaFoldDB" id="A0A8T0WLL1"/>
<evidence type="ECO:0000313" key="3">
    <source>
        <dbReference type="EMBL" id="KAG2646064.1"/>
    </source>
</evidence>
<feature type="region of interest" description="Disordered" evidence="1">
    <location>
        <begin position="118"/>
        <end position="148"/>
    </location>
</feature>
<dbReference type="EMBL" id="CM029039">
    <property type="protein sequence ID" value="KAG2646064.1"/>
    <property type="molecule type" value="Genomic_DNA"/>
</dbReference>
<proteinExistence type="predicted"/>
<dbReference type="InterPro" id="IPR029466">
    <property type="entry name" value="NAM-associated_C"/>
</dbReference>
<evidence type="ECO:0000313" key="4">
    <source>
        <dbReference type="Proteomes" id="UP000823388"/>
    </source>
</evidence>
<evidence type="ECO:0000256" key="1">
    <source>
        <dbReference type="SAM" id="MobiDB-lite"/>
    </source>
</evidence>